<reference evidence="3 4" key="1">
    <citation type="journal article" date="2019" name="Nat. Ecol. Evol.">
        <title>Megaphylogeny resolves global patterns of mushroom evolution.</title>
        <authorList>
            <person name="Varga T."/>
            <person name="Krizsan K."/>
            <person name="Foldi C."/>
            <person name="Dima B."/>
            <person name="Sanchez-Garcia M."/>
            <person name="Sanchez-Ramirez S."/>
            <person name="Szollosi G.J."/>
            <person name="Szarkandi J.G."/>
            <person name="Papp V."/>
            <person name="Albert L."/>
            <person name="Andreopoulos W."/>
            <person name="Angelini C."/>
            <person name="Antonin V."/>
            <person name="Barry K.W."/>
            <person name="Bougher N.L."/>
            <person name="Buchanan P."/>
            <person name="Buyck B."/>
            <person name="Bense V."/>
            <person name="Catcheside P."/>
            <person name="Chovatia M."/>
            <person name="Cooper J."/>
            <person name="Damon W."/>
            <person name="Desjardin D."/>
            <person name="Finy P."/>
            <person name="Geml J."/>
            <person name="Haridas S."/>
            <person name="Hughes K."/>
            <person name="Justo A."/>
            <person name="Karasinski D."/>
            <person name="Kautmanova I."/>
            <person name="Kiss B."/>
            <person name="Kocsube S."/>
            <person name="Kotiranta H."/>
            <person name="LaButti K.M."/>
            <person name="Lechner B.E."/>
            <person name="Liimatainen K."/>
            <person name="Lipzen A."/>
            <person name="Lukacs Z."/>
            <person name="Mihaltcheva S."/>
            <person name="Morgado L.N."/>
            <person name="Niskanen T."/>
            <person name="Noordeloos M.E."/>
            <person name="Ohm R.A."/>
            <person name="Ortiz-Santana B."/>
            <person name="Ovrebo C."/>
            <person name="Racz N."/>
            <person name="Riley R."/>
            <person name="Savchenko A."/>
            <person name="Shiryaev A."/>
            <person name="Soop K."/>
            <person name="Spirin V."/>
            <person name="Szebenyi C."/>
            <person name="Tomsovsky M."/>
            <person name="Tulloss R.E."/>
            <person name="Uehling J."/>
            <person name="Grigoriev I.V."/>
            <person name="Vagvolgyi C."/>
            <person name="Papp T."/>
            <person name="Martin F.M."/>
            <person name="Miettinen O."/>
            <person name="Hibbett D.S."/>
            <person name="Nagy L.G."/>
        </authorList>
    </citation>
    <scope>NUCLEOTIDE SEQUENCE [LARGE SCALE GENOMIC DNA]</scope>
    <source>
        <strain evidence="3 4">CBS 309.79</strain>
    </source>
</reference>
<organism evidence="3 4">
    <name type="scientific">Pterulicium gracile</name>
    <dbReference type="NCBI Taxonomy" id="1884261"/>
    <lineage>
        <taxon>Eukaryota</taxon>
        <taxon>Fungi</taxon>
        <taxon>Dikarya</taxon>
        <taxon>Basidiomycota</taxon>
        <taxon>Agaricomycotina</taxon>
        <taxon>Agaricomycetes</taxon>
        <taxon>Agaricomycetidae</taxon>
        <taxon>Agaricales</taxon>
        <taxon>Pleurotineae</taxon>
        <taxon>Pterulaceae</taxon>
        <taxon>Pterulicium</taxon>
    </lineage>
</organism>
<feature type="compositionally biased region" description="Gly residues" evidence="1">
    <location>
        <begin position="176"/>
        <end position="189"/>
    </location>
</feature>
<evidence type="ECO:0000313" key="4">
    <source>
        <dbReference type="Proteomes" id="UP000305067"/>
    </source>
</evidence>
<dbReference type="GO" id="GO:0005737">
    <property type="term" value="C:cytoplasm"/>
    <property type="evidence" value="ECO:0007669"/>
    <property type="project" value="TreeGrafter"/>
</dbReference>
<dbReference type="AlphaFoldDB" id="A0A5C3Q7U1"/>
<feature type="region of interest" description="Disordered" evidence="1">
    <location>
        <begin position="558"/>
        <end position="587"/>
    </location>
</feature>
<feature type="domain" description="PSP1 C-terminal" evidence="2">
    <location>
        <begin position="592"/>
        <end position="678"/>
    </location>
</feature>
<feature type="region of interest" description="Disordered" evidence="1">
    <location>
        <begin position="386"/>
        <end position="413"/>
    </location>
</feature>
<dbReference type="InterPro" id="IPR047767">
    <property type="entry name" value="PSP1-like"/>
</dbReference>
<dbReference type="InterPro" id="IPR007557">
    <property type="entry name" value="PSP1_C"/>
</dbReference>
<dbReference type="OrthoDB" id="243127at2759"/>
<name>A0A5C3Q7U1_9AGAR</name>
<keyword evidence="4" id="KW-1185">Reference proteome</keyword>
<feature type="compositionally biased region" description="Polar residues" evidence="1">
    <location>
        <begin position="1"/>
        <end position="14"/>
    </location>
</feature>
<gene>
    <name evidence="3" type="ORF">BDV98DRAFT_335448</name>
</gene>
<evidence type="ECO:0000259" key="2">
    <source>
        <dbReference type="PROSITE" id="PS51411"/>
    </source>
</evidence>
<evidence type="ECO:0000256" key="1">
    <source>
        <dbReference type="SAM" id="MobiDB-lite"/>
    </source>
</evidence>
<proteinExistence type="predicted"/>
<feature type="compositionally biased region" description="Basic and acidic residues" evidence="1">
    <location>
        <begin position="138"/>
        <end position="161"/>
    </location>
</feature>
<feature type="region of interest" description="Disordered" evidence="1">
    <location>
        <begin position="1"/>
        <end position="112"/>
    </location>
</feature>
<dbReference type="Proteomes" id="UP000305067">
    <property type="component" value="Unassembled WGS sequence"/>
</dbReference>
<evidence type="ECO:0000313" key="3">
    <source>
        <dbReference type="EMBL" id="TFK96278.1"/>
    </source>
</evidence>
<dbReference type="PANTHER" id="PTHR43830">
    <property type="entry name" value="PROTEIN PSP1"/>
    <property type="match status" value="1"/>
</dbReference>
<accession>A0A5C3Q7U1</accession>
<feature type="compositionally biased region" description="Low complexity" evidence="1">
    <location>
        <begin position="69"/>
        <end position="89"/>
    </location>
</feature>
<sequence length="716" mass="77046">MQQNSEFFPSSLEQNRLEGGGEERRHRFLDSHNGDFNLHSRSGRAASQPPQQSDHAFLSNPIPSSLGRTTSALSTSPWSPSSSSRPTMPQQRPGLSVPGRSSSFSSSNTHGNFASAMRDRHFDSTFEDDESEAFSDAFDDRYSFPSRDTRGRPSHLHDPTRSRSQSLATAHTRPGPIGGSYVSGGGSPGGIWKDSLSNPLNIPGGRYDPRAPGSRYGSMGTIGRSPGNAYHNASSPTTGMGNGFSSRQTIDPSNMSPFVRDVGAILLDEGSAYRELWGGNIPKDENGGGGSGTTSRRHSVSVVQPRRGSNIVGFNAPDSNIDAFDEPSFAPPGRSGLLLSDDDLASDLGLLNMGPGPGQLSGHPSVPPNQPSSMPIYNPISNHLNITPTSLSRHSPSDSVGGTSPSHYDHEHSQLRQQAARFIPGQGIFLPGAGQNGQGTLISDHRARAPSVTSPMSPSIHQPYPRRLSEAGQAPLATELGKGVPLHAVPPSWPLYIVEFKAGRTDLFYLTDAMKDQVVRVGDLVIVEADRGKDLGKVVNDTITLSEVEAFQRQQVAKSQEQAHSGMGADGVPTSPGGGPAGGGGKKEINPKMIYGKASQGDTARLLLAKIQDEVKALQLCQSKVRAKKLPMEVVDAEYQWDRRKLTFYFTAEKRIDFRELVRELFRCVCFPLLLYACSASEDADCVVIGCTRPVSGWLRCRRGVRITNSDRGGPR</sequence>
<feature type="region of interest" description="Disordered" evidence="1">
    <location>
        <begin position="279"/>
        <end position="303"/>
    </location>
</feature>
<dbReference type="Pfam" id="PF04468">
    <property type="entry name" value="PSP1"/>
    <property type="match status" value="1"/>
</dbReference>
<dbReference type="PANTHER" id="PTHR43830:SF3">
    <property type="entry name" value="PROTEIN PSP1"/>
    <property type="match status" value="1"/>
</dbReference>
<dbReference type="EMBL" id="ML178863">
    <property type="protein sequence ID" value="TFK96278.1"/>
    <property type="molecule type" value="Genomic_DNA"/>
</dbReference>
<dbReference type="PROSITE" id="PS51411">
    <property type="entry name" value="PSP1_C"/>
    <property type="match status" value="1"/>
</dbReference>
<feature type="compositionally biased region" description="Basic and acidic residues" evidence="1">
    <location>
        <begin position="15"/>
        <end position="33"/>
    </location>
</feature>
<feature type="compositionally biased region" description="Polar residues" evidence="1">
    <location>
        <begin position="386"/>
        <end position="406"/>
    </location>
</feature>
<protein>
    <submittedName>
        <fullName evidence="3">PSP1 C-terminal conserved region-domain-containing protein</fullName>
    </submittedName>
</protein>
<feature type="region of interest" description="Disordered" evidence="1">
    <location>
        <begin position="137"/>
        <end position="197"/>
    </location>
</feature>